<dbReference type="Proteomes" id="UP000017668">
    <property type="component" value="Unassembled WGS sequence"/>
</dbReference>
<evidence type="ECO:0000313" key="2">
    <source>
        <dbReference type="Proteomes" id="UP000017668"/>
    </source>
</evidence>
<feature type="non-terminal residue" evidence="1">
    <location>
        <position position="1"/>
    </location>
</feature>
<keyword evidence="2" id="KW-1185">Reference proteome</keyword>
<accession>A0ABN0HET7</accession>
<comment type="caution">
    <text evidence="1">The sequence shown here is derived from an EMBL/GenBank/DDBJ whole genome shotgun (WGS) entry which is preliminary data.</text>
</comment>
<organism evidence="1 2">
    <name type="scientific">Bradyrhizobium lupini HPC(L)</name>
    <dbReference type="NCBI Taxonomy" id="1229491"/>
    <lineage>
        <taxon>Bacteria</taxon>
        <taxon>Pseudomonadati</taxon>
        <taxon>Pseudomonadota</taxon>
        <taxon>Alphaproteobacteria</taxon>
        <taxon>Hyphomicrobiales</taxon>
        <taxon>Nitrobacteraceae</taxon>
        <taxon>Bradyrhizobium</taxon>
    </lineage>
</organism>
<name>A0ABN0HET7_RHILU</name>
<evidence type="ECO:0000313" key="1">
    <source>
        <dbReference type="EMBL" id="EKJ93057.1"/>
    </source>
</evidence>
<sequence>YPGYTIRYGIFAEENDPSLFLVAFDRFDGDRLRTSSVRFVLLYTADGNRCDFSQHSDLPYPWF</sequence>
<proteinExistence type="predicted"/>
<dbReference type="EMBL" id="AMQQ01000070">
    <property type="protein sequence ID" value="EKJ93057.1"/>
    <property type="molecule type" value="Genomic_DNA"/>
</dbReference>
<protein>
    <submittedName>
        <fullName evidence="1">Uncharacterized protein</fullName>
    </submittedName>
</protein>
<reference evidence="1 2" key="1">
    <citation type="journal article" date="2013" name="Genome Announc.">
        <title>Genome Sequence of Rhizobium lupini HPC(L) Isolated from Saline Desert Soil, Kutch (Gujarat).</title>
        <authorList>
            <person name="Agarwal L."/>
            <person name="Purohit H.J."/>
        </authorList>
    </citation>
    <scope>NUCLEOTIDE SEQUENCE [LARGE SCALE GENOMIC DNA]</scope>
    <source>
        <strain evidence="2">HPC(L)</strain>
    </source>
</reference>
<gene>
    <name evidence="1" type="ORF">C241_27030</name>
</gene>